<dbReference type="InterPro" id="IPR008554">
    <property type="entry name" value="Glutaredoxin-like"/>
</dbReference>
<dbReference type="Pfam" id="PF05768">
    <property type="entry name" value="Glrx-like"/>
    <property type="match status" value="1"/>
</dbReference>
<dbReference type="InterPro" id="IPR036249">
    <property type="entry name" value="Thioredoxin-like_sf"/>
</dbReference>
<accession>A0A1B7VXX1</accession>
<sequence>MQLILYSKPGCHLCEGLQEKLEQIKNLSFELEIRDITTHDPWFAAYQYEVPVLHLVTSNGTEKMIPRPSPRLSVERLEKMLGDYAKNHLSNT</sequence>
<protein>
    <submittedName>
        <fullName evidence="1">Glutaredoxin</fullName>
    </submittedName>
</protein>
<organism evidence="1 2">
    <name type="scientific">Aphanizomenon flos-aquae LD13</name>
    <dbReference type="NCBI Taxonomy" id="1710894"/>
    <lineage>
        <taxon>Bacteria</taxon>
        <taxon>Bacillati</taxon>
        <taxon>Cyanobacteriota</taxon>
        <taxon>Cyanophyceae</taxon>
        <taxon>Nostocales</taxon>
        <taxon>Aphanizomenonaceae</taxon>
        <taxon>Aphanizomenon</taxon>
    </lineage>
</organism>
<dbReference type="AlphaFoldDB" id="A0A1B7VXX1"/>
<proteinExistence type="predicted"/>
<evidence type="ECO:0000313" key="2">
    <source>
        <dbReference type="Proteomes" id="UP000092382"/>
    </source>
</evidence>
<reference evidence="1 2" key="1">
    <citation type="submission" date="2015-09" db="EMBL/GenBank/DDBJ databases">
        <title>Whole genome shotgun sequence assembly of Aphanizomenon flos-aquae UKL13.</title>
        <authorList>
            <person name="Driscoll C."/>
        </authorList>
    </citation>
    <scope>NUCLEOTIDE SEQUENCE [LARGE SCALE GENOMIC DNA]</scope>
    <source>
        <strain evidence="1">MDT13</strain>
    </source>
</reference>
<evidence type="ECO:0000313" key="1">
    <source>
        <dbReference type="EMBL" id="OBQ25768.1"/>
    </source>
</evidence>
<dbReference type="STRING" id="1803587.GCA_001593825_01526"/>
<dbReference type="PANTHER" id="PTHR33558">
    <property type="entry name" value="GLUTAREDOXIN-LIKE PROTEIN C5ORF63 HOMOLOG"/>
    <property type="match status" value="1"/>
</dbReference>
<dbReference type="EMBL" id="LJOY01000022">
    <property type="protein sequence ID" value="OBQ25768.1"/>
    <property type="molecule type" value="Genomic_DNA"/>
</dbReference>
<comment type="caution">
    <text evidence="1">The sequence shown here is derived from an EMBL/GenBank/DDBJ whole genome shotgun (WGS) entry which is preliminary data.</text>
</comment>
<dbReference type="InterPro" id="IPR052565">
    <property type="entry name" value="Glutaredoxin-like_YDR286C"/>
</dbReference>
<gene>
    <name evidence="1" type="ORF">AN481_08565</name>
</gene>
<dbReference type="Proteomes" id="UP000092382">
    <property type="component" value="Unassembled WGS sequence"/>
</dbReference>
<dbReference type="Gene3D" id="3.40.30.10">
    <property type="entry name" value="Glutaredoxin"/>
    <property type="match status" value="1"/>
</dbReference>
<dbReference type="SUPFAM" id="SSF52833">
    <property type="entry name" value="Thioredoxin-like"/>
    <property type="match status" value="1"/>
</dbReference>
<dbReference type="PANTHER" id="PTHR33558:SF1">
    <property type="entry name" value="GLUTAREDOXIN-LIKE PROTEIN C5ORF63 HOMOLOG"/>
    <property type="match status" value="1"/>
</dbReference>
<name>A0A1B7VXX1_APHFL</name>
<dbReference type="PATRIC" id="fig|1710894.3.peg.3446"/>